<evidence type="ECO:0000313" key="15">
    <source>
        <dbReference type="Proteomes" id="UP000289738"/>
    </source>
</evidence>
<dbReference type="OrthoDB" id="6159439at2759"/>
<evidence type="ECO:0000256" key="4">
    <source>
        <dbReference type="ARBA" id="ARBA00023155"/>
    </source>
</evidence>
<proteinExistence type="inferred from homology"/>
<dbReference type="PROSITE" id="PS00027">
    <property type="entry name" value="HOMEOBOX_1"/>
    <property type="match status" value="1"/>
</dbReference>
<keyword evidence="5 10" id="KW-0804">Transcription</keyword>
<dbReference type="GO" id="GO:0000976">
    <property type="term" value="F:transcription cis-regulatory region binding"/>
    <property type="evidence" value="ECO:0007669"/>
    <property type="project" value="UniProtKB-ARBA"/>
</dbReference>
<dbReference type="GO" id="GO:0005634">
    <property type="term" value="C:nucleus"/>
    <property type="evidence" value="ECO:0007669"/>
    <property type="project" value="UniProtKB-SubCell"/>
</dbReference>
<comment type="function">
    <text evidence="10">Transcription factor.</text>
</comment>
<dbReference type="CDD" id="cd00086">
    <property type="entry name" value="homeodomain"/>
    <property type="match status" value="1"/>
</dbReference>
<keyword evidence="2 10" id="KW-0805">Transcription regulation</keyword>
<dbReference type="EMBL" id="SDMP01000003">
    <property type="protein sequence ID" value="RYR64945.1"/>
    <property type="molecule type" value="Genomic_DNA"/>
</dbReference>
<feature type="domain" description="Homeobox" evidence="13">
    <location>
        <begin position="74"/>
        <end position="134"/>
    </location>
</feature>
<evidence type="ECO:0000256" key="6">
    <source>
        <dbReference type="ARBA" id="ARBA00023242"/>
    </source>
</evidence>
<keyword evidence="6 8" id="KW-0539">Nucleus</keyword>
<dbReference type="PANTHER" id="PTHR24326">
    <property type="entry name" value="HOMEOBOX-LEUCINE ZIPPER PROTEIN"/>
    <property type="match status" value="1"/>
</dbReference>
<name>A0A445DP47_ARAHY</name>
<feature type="compositionally biased region" description="Polar residues" evidence="12">
    <location>
        <begin position="207"/>
        <end position="228"/>
    </location>
</feature>
<dbReference type="PRINTS" id="PR00031">
    <property type="entry name" value="HTHREPRESSR"/>
</dbReference>
<comment type="similarity">
    <text evidence="7 10">Belongs to the HD-ZIP homeobox family. Class I subfamily.</text>
</comment>
<dbReference type="GO" id="GO:0000981">
    <property type="term" value="F:DNA-binding transcription factor activity, RNA polymerase II-specific"/>
    <property type="evidence" value="ECO:0007669"/>
    <property type="project" value="UniProtKB-UniRule"/>
</dbReference>
<accession>A0A445DP47</accession>
<evidence type="ECO:0000256" key="2">
    <source>
        <dbReference type="ARBA" id="ARBA00023015"/>
    </source>
</evidence>
<dbReference type="Proteomes" id="UP000289738">
    <property type="component" value="Chromosome A03"/>
</dbReference>
<feature type="coiled-coil region" evidence="11">
    <location>
        <begin position="147"/>
        <end position="174"/>
    </location>
</feature>
<evidence type="ECO:0000256" key="10">
    <source>
        <dbReference type="RuleBase" id="RU369038"/>
    </source>
</evidence>
<evidence type="ECO:0000256" key="1">
    <source>
        <dbReference type="ARBA" id="ARBA00004123"/>
    </source>
</evidence>
<keyword evidence="4 8" id="KW-0371">Homeobox</keyword>
<feature type="region of interest" description="Disordered" evidence="12">
    <location>
        <begin position="207"/>
        <end position="246"/>
    </location>
</feature>
<keyword evidence="3 8" id="KW-0238">DNA-binding</keyword>
<gene>
    <name evidence="14" type="ORF">Ahy_A03g010964</name>
</gene>
<reference evidence="14 15" key="1">
    <citation type="submission" date="2019-01" db="EMBL/GenBank/DDBJ databases">
        <title>Sequencing of cultivated peanut Arachis hypogaea provides insights into genome evolution and oil improvement.</title>
        <authorList>
            <person name="Chen X."/>
        </authorList>
    </citation>
    <scope>NUCLEOTIDE SEQUENCE [LARGE SCALE GENOMIC DNA]</scope>
    <source>
        <strain evidence="15">cv. Fuhuasheng</strain>
        <tissue evidence="14">Leaves</tissue>
    </source>
</reference>
<dbReference type="Pfam" id="PF02183">
    <property type="entry name" value="HALZ"/>
    <property type="match status" value="1"/>
</dbReference>
<dbReference type="InterPro" id="IPR017970">
    <property type="entry name" value="Homeobox_CS"/>
</dbReference>
<comment type="caution">
    <text evidence="14">The sequence shown here is derived from an EMBL/GenBank/DDBJ whole genome shotgun (WGS) entry which is preliminary data.</text>
</comment>
<evidence type="ECO:0000313" key="14">
    <source>
        <dbReference type="EMBL" id="RYR64945.1"/>
    </source>
</evidence>
<dbReference type="GO" id="GO:0045893">
    <property type="term" value="P:positive regulation of DNA-templated transcription"/>
    <property type="evidence" value="ECO:0007669"/>
    <property type="project" value="TreeGrafter"/>
</dbReference>
<dbReference type="Gene3D" id="1.10.10.60">
    <property type="entry name" value="Homeodomain-like"/>
    <property type="match status" value="1"/>
</dbReference>
<dbReference type="SUPFAM" id="SSF46689">
    <property type="entry name" value="Homeodomain-like"/>
    <property type="match status" value="1"/>
</dbReference>
<evidence type="ECO:0000256" key="3">
    <source>
        <dbReference type="ARBA" id="ARBA00023125"/>
    </source>
</evidence>
<dbReference type="Gramene" id="arahy.Tifrunner.gnm2.ann2.Ah03g518900.1">
    <property type="protein sequence ID" value="arahy.Tifrunner.gnm2.ann2.Ah03g518900.1-CDS"/>
    <property type="gene ID" value="arahy.Tifrunner.gnm2.ann2.Ah03g518900"/>
</dbReference>
<dbReference type="InterPro" id="IPR045224">
    <property type="entry name" value="HDZip_class_I_plant"/>
</dbReference>
<evidence type="ECO:0000256" key="11">
    <source>
        <dbReference type="SAM" id="Coils"/>
    </source>
</evidence>
<evidence type="ECO:0000259" key="13">
    <source>
        <dbReference type="PROSITE" id="PS50071"/>
    </source>
</evidence>
<dbReference type="SMART" id="SM00389">
    <property type="entry name" value="HOX"/>
    <property type="match status" value="1"/>
</dbReference>
<dbReference type="Pfam" id="PF00046">
    <property type="entry name" value="Homeodomain"/>
    <property type="match status" value="1"/>
</dbReference>
<dbReference type="AlphaFoldDB" id="A0A445DP47"/>
<feature type="DNA-binding region" description="Homeobox" evidence="8">
    <location>
        <begin position="76"/>
        <end position="135"/>
    </location>
</feature>
<dbReference type="SMR" id="A0A445DP47"/>
<comment type="subcellular location">
    <subcellularLocation>
        <location evidence="1 8 9">Nucleus</location>
    </subcellularLocation>
</comment>
<keyword evidence="15" id="KW-1185">Reference proteome</keyword>
<dbReference type="FunFam" id="1.10.10.60:FF:000144">
    <property type="entry name" value="homeobox-leucine zipper protein ATHB-6-like"/>
    <property type="match status" value="1"/>
</dbReference>
<evidence type="ECO:0000256" key="9">
    <source>
        <dbReference type="RuleBase" id="RU000682"/>
    </source>
</evidence>
<dbReference type="InterPro" id="IPR003106">
    <property type="entry name" value="Leu_zip_homeo"/>
</dbReference>
<evidence type="ECO:0000256" key="12">
    <source>
        <dbReference type="SAM" id="MobiDB-lite"/>
    </source>
</evidence>
<evidence type="ECO:0000256" key="5">
    <source>
        <dbReference type="ARBA" id="ARBA00023163"/>
    </source>
</evidence>
<organism evidence="14 15">
    <name type="scientific">Arachis hypogaea</name>
    <name type="common">Peanut</name>
    <dbReference type="NCBI Taxonomy" id="3818"/>
    <lineage>
        <taxon>Eukaryota</taxon>
        <taxon>Viridiplantae</taxon>
        <taxon>Streptophyta</taxon>
        <taxon>Embryophyta</taxon>
        <taxon>Tracheophyta</taxon>
        <taxon>Spermatophyta</taxon>
        <taxon>Magnoliopsida</taxon>
        <taxon>eudicotyledons</taxon>
        <taxon>Gunneridae</taxon>
        <taxon>Pentapetalae</taxon>
        <taxon>rosids</taxon>
        <taxon>fabids</taxon>
        <taxon>Fabales</taxon>
        <taxon>Fabaceae</taxon>
        <taxon>Papilionoideae</taxon>
        <taxon>50 kb inversion clade</taxon>
        <taxon>dalbergioids sensu lato</taxon>
        <taxon>Dalbergieae</taxon>
        <taxon>Pterocarpus clade</taxon>
        <taxon>Arachis</taxon>
    </lineage>
</organism>
<dbReference type="InterPro" id="IPR000047">
    <property type="entry name" value="HTH_motif"/>
</dbReference>
<evidence type="ECO:0000256" key="8">
    <source>
        <dbReference type="PROSITE-ProRule" id="PRU00108"/>
    </source>
</evidence>
<dbReference type="InterPro" id="IPR001356">
    <property type="entry name" value="HD"/>
</dbReference>
<keyword evidence="11" id="KW-0175">Coiled coil</keyword>
<dbReference type="PROSITE" id="PS50071">
    <property type="entry name" value="HOMEOBOX_2"/>
    <property type="match status" value="1"/>
</dbReference>
<dbReference type="PANTHER" id="PTHR24326:SF606">
    <property type="entry name" value="HOMEOBOX-LEUCINE ZIPPER PROTEIN ATHB-54"/>
    <property type="match status" value="1"/>
</dbReference>
<dbReference type="InterPro" id="IPR009057">
    <property type="entry name" value="Homeodomain-like_sf"/>
</dbReference>
<evidence type="ECO:0000256" key="7">
    <source>
        <dbReference type="ARBA" id="ARBA00025748"/>
    </source>
</evidence>
<protein>
    <recommendedName>
        <fullName evidence="10">Homeobox-leucine zipper protein</fullName>
    </recommendedName>
    <alternativeName>
        <fullName evidence="10">HD-ZIP protein</fullName>
    </alternativeName>
    <alternativeName>
        <fullName evidence="10">Homeodomain transcription factor</fullName>
    </alternativeName>
</protein>
<sequence>MEEAINQLYAPHLRQHNQTLFHPSQPSFQGSKSVVNFESVSVSGSEIRNGPLLLEDNTFGADDEDYDCCLQQQGSSSYKKKRLRSDQVEFLEKSFEVDNKLEPERKFQLAKQIGLHPRQVAIWFQNRRARFKTKRIEKDFAALKQSFDTLQQQYDLLLRDNLNLQQQVDSLKKRVIPREEEGLDDGVNSKHIIEEVGVNMISKVEDATTTNSSKSDVLDSDSPNYTDGNHSSSPHHDFSSHHQQHNNNNNLLKTLSFLPKIEDDDDHDNTCNFGLPVVDEDQAFDFWSY</sequence>